<dbReference type="InterPro" id="IPR010998">
    <property type="entry name" value="Integrase_recombinase_N"/>
</dbReference>
<dbReference type="Pfam" id="PF00589">
    <property type="entry name" value="Phage_integrase"/>
    <property type="match status" value="1"/>
</dbReference>
<dbReference type="InterPro" id="IPR011010">
    <property type="entry name" value="DNA_brk_join_enz"/>
</dbReference>
<evidence type="ECO:0000256" key="1">
    <source>
        <dbReference type="ARBA" id="ARBA00008857"/>
    </source>
</evidence>
<gene>
    <name evidence="6" type="ORF">QN215_01945</name>
</gene>
<dbReference type="AlphaFoldDB" id="A0AB39U7R5"/>
<dbReference type="SUPFAM" id="SSF56349">
    <property type="entry name" value="DNA breaking-rejoining enzymes"/>
    <property type="match status" value="1"/>
</dbReference>
<protein>
    <submittedName>
        <fullName evidence="6">Tyrosine-type recombinase/integrase</fullName>
    </submittedName>
</protein>
<dbReference type="GO" id="GO:0015074">
    <property type="term" value="P:DNA integration"/>
    <property type="evidence" value="ECO:0007669"/>
    <property type="project" value="UniProtKB-KW"/>
</dbReference>
<keyword evidence="4" id="KW-0233">DNA recombination</keyword>
<dbReference type="GO" id="GO:0003677">
    <property type="term" value="F:DNA binding"/>
    <property type="evidence" value="ECO:0007669"/>
    <property type="project" value="UniProtKB-KW"/>
</dbReference>
<comment type="similarity">
    <text evidence="1">Belongs to the 'phage' integrase family.</text>
</comment>
<dbReference type="PANTHER" id="PTHR30629:SF2">
    <property type="entry name" value="PROPHAGE INTEGRASE INTS-RELATED"/>
    <property type="match status" value="1"/>
</dbReference>
<dbReference type="RefSeq" id="WP_369344462.1">
    <property type="nucleotide sequence ID" value="NZ_CP129674.1"/>
</dbReference>
<name>A0AB39U7R5_9BIFI</name>
<evidence type="ECO:0000256" key="4">
    <source>
        <dbReference type="ARBA" id="ARBA00023172"/>
    </source>
</evidence>
<sequence>MQGLGTVYKKSRVRKDGGTRVFYVAQIRMTINGVSRRIEGQGQTPAAAVAARERAVAKALTGVTRTPTHTQKPESVLALMTDWSATRDVKPRTREHTASVIKNHIDGINLADKRLRSLRREDIERLLDSKKGWTRFAVYKVMRGFLSHALTEGLIKDDPMKDIKKPHPPRATGANSATMDKRVRLMRGMIGWMKTTNWMKDNPMYWCRIQLALDGLRPGEARGISWDDVLDLHGTTNTHVPRLVIRRQLGYADGKLSLMPVKGDAPRVVVLRPTTAEALKAWKKQRGALRRRKTWHPREGMETLVLTLEDGRPLRQQDDGKMWRALQLQAQKNYSPERRALWPMSYNRHIAVSIMRDSGASASAVSTIMGHSIAVEDSIYYQPQTTAQRDAMAAMDAYITTTTTKKTKK</sequence>
<dbReference type="PANTHER" id="PTHR30629">
    <property type="entry name" value="PROPHAGE INTEGRASE"/>
    <property type="match status" value="1"/>
</dbReference>
<keyword evidence="2" id="KW-0229">DNA integration</keyword>
<dbReference type="Gene3D" id="1.10.150.130">
    <property type="match status" value="1"/>
</dbReference>
<organism evidence="6">
    <name type="scientific">Bifidobacterium aquikefiricola</name>
    <dbReference type="NCBI Taxonomy" id="3059038"/>
    <lineage>
        <taxon>Bacteria</taxon>
        <taxon>Bacillati</taxon>
        <taxon>Actinomycetota</taxon>
        <taxon>Actinomycetes</taxon>
        <taxon>Bifidobacteriales</taxon>
        <taxon>Bifidobacteriaceae</taxon>
        <taxon>Bifidobacterium</taxon>
    </lineage>
</organism>
<dbReference type="GO" id="GO:0006310">
    <property type="term" value="P:DNA recombination"/>
    <property type="evidence" value="ECO:0007669"/>
    <property type="project" value="UniProtKB-KW"/>
</dbReference>
<dbReference type="InterPro" id="IPR050808">
    <property type="entry name" value="Phage_Integrase"/>
</dbReference>
<accession>A0AB39U7R5</accession>
<dbReference type="InterPro" id="IPR013762">
    <property type="entry name" value="Integrase-like_cat_sf"/>
</dbReference>
<evidence type="ECO:0000313" key="6">
    <source>
        <dbReference type="EMBL" id="XDS44915.1"/>
    </source>
</evidence>
<dbReference type="KEGG" id="baqk:QN215_01945"/>
<dbReference type="Gene3D" id="1.10.443.10">
    <property type="entry name" value="Intergrase catalytic core"/>
    <property type="match status" value="1"/>
</dbReference>
<keyword evidence="3" id="KW-0238">DNA-binding</keyword>
<evidence type="ECO:0000256" key="3">
    <source>
        <dbReference type="ARBA" id="ARBA00023125"/>
    </source>
</evidence>
<evidence type="ECO:0000256" key="2">
    <source>
        <dbReference type="ARBA" id="ARBA00022908"/>
    </source>
</evidence>
<feature type="domain" description="Tyr recombinase" evidence="5">
    <location>
        <begin position="214"/>
        <end position="383"/>
    </location>
</feature>
<dbReference type="InterPro" id="IPR002104">
    <property type="entry name" value="Integrase_catalytic"/>
</dbReference>
<evidence type="ECO:0000259" key="5">
    <source>
        <dbReference type="Pfam" id="PF00589"/>
    </source>
</evidence>
<dbReference type="EMBL" id="CP129674">
    <property type="protein sequence ID" value="XDS44915.1"/>
    <property type="molecule type" value="Genomic_DNA"/>
</dbReference>
<proteinExistence type="inferred from homology"/>
<reference evidence="6" key="1">
    <citation type="submission" date="2023-07" db="EMBL/GenBank/DDBJ databases">
        <title>Bifidobacterium aquikefiriaerophilum sp. nov. and Bifidobacterium eccum sp. nov., isolated from water kefir.</title>
        <authorList>
            <person name="Breselge S."/>
            <person name="Bellassi P."/>
            <person name="Barcenilla C."/>
            <person name="Alvarez-Ordonez A."/>
            <person name="Morelli L."/>
            <person name="Cotter P.D."/>
        </authorList>
    </citation>
    <scope>NUCLEOTIDE SEQUENCE</scope>
    <source>
        <strain evidence="6">WK041_4_12</strain>
    </source>
</reference>